<evidence type="ECO:0000256" key="1">
    <source>
        <dbReference type="SAM" id="MobiDB-lite"/>
    </source>
</evidence>
<dbReference type="OrthoDB" id="2288255at2759"/>
<dbReference type="Proteomes" id="UP000646827">
    <property type="component" value="Unassembled WGS sequence"/>
</dbReference>
<reference evidence="2 3" key="1">
    <citation type="submission" date="2020-12" db="EMBL/GenBank/DDBJ databases">
        <title>Metabolic potential, ecology and presence of endohyphal bacteria is reflected in genomic diversity of Mucoromycotina.</title>
        <authorList>
            <person name="Muszewska A."/>
            <person name="Okrasinska A."/>
            <person name="Steczkiewicz K."/>
            <person name="Drgas O."/>
            <person name="Orlowska M."/>
            <person name="Perlinska-Lenart U."/>
            <person name="Aleksandrzak-Piekarczyk T."/>
            <person name="Szatraj K."/>
            <person name="Zielenkiewicz U."/>
            <person name="Pilsyk S."/>
            <person name="Malc E."/>
            <person name="Mieczkowski P."/>
            <person name="Kruszewska J.S."/>
            <person name="Biernat P."/>
            <person name="Pawlowska J."/>
        </authorList>
    </citation>
    <scope>NUCLEOTIDE SEQUENCE [LARGE SCALE GENOMIC DNA]</scope>
    <source>
        <strain evidence="2 3">CBS 142.35</strain>
    </source>
</reference>
<comment type="caution">
    <text evidence="2">The sequence shown here is derived from an EMBL/GenBank/DDBJ whole genome shotgun (WGS) entry which is preliminary data.</text>
</comment>
<protein>
    <submittedName>
        <fullName evidence="2">Uncharacterized protein</fullName>
    </submittedName>
</protein>
<accession>A0A8H7RW90</accession>
<proteinExistence type="predicted"/>
<organism evidence="2 3">
    <name type="scientific">Circinella minor</name>
    <dbReference type="NCBI Taxonomy" id="1195481"/>
    <lineage>
        <taxon>Eukaryota</taxon>
        <taxon>Fungi</taxon>
        <taxon>Fungi incertae sedis</taxon>
        <taxon>Mucoromycota</taxon>
        <taxon>Mucoromycotina</taxon>
        <taxon>Mucoromycetes</taxon>
        <taxon>Mucorales</taxon>
        <taxon>Lichtheimiaceae</taxon>
        <taxon>Circinella</taxon>
    </lineage>
</organism>
<keyword evidence="3" id="KW-1185">Reference proteome</keyword>
<feature type="compositionally biased region" description="Low complexity" evidence="1">
    <location>
        <begin position="368"/>
        <end position="412"/>
    </location>
</feature>
<dbReference type="AlphaFoldDB" id="A0A8H7RW90"/>
<evidence type="ECO:0000313" key="2">
    <source>
        <dbReference type="EMBL" id="KAG2217377.1"/>
    </source>
</evidence>
<feature type="region of interest" description="Disordered" evidence="1">
    <location>
        <begin position="368"/>
        <end position="419"/>
    </location>
</feature>
<evidence type="ECO:0000313" key="3">
    <source>
        <dbReference type="Proteomes" id="UP000646827"/>
    </source>
</evidence>
<dbReference type="EMBL" id="JAEPRB010000303">
    <property type="protein sequence ID" value="KAG2217377.1"/>
    <property type="molecule type" value="Genomic_DNA"/>
</dbReference>
<gene>
    <name evidence="2" type="ORF">INT45_007387</name>
</gene>
<sequence>MLTNQEKEQINEMFKKLDPKKFWTLKATEKEAAKKKEKPKTVEEKMIEFARSCNYRHPSQTLILDLGDDHWESVFTTDELSELEEDYGNPLLLPVAEPIGDKFTELLEKAKAPKDVYKYGQRIEHDPIDDPLLAWLTLTFMSVSLLFMNHGDTKERYLEADTNYGHHQFTYGLTDYFNKYVFMCHTYRKEKSSQANATASNCKRKLSAVEEVERKIMGRKMDALYIGGEKEVGCMEVGSERDQTKEWKDSMVKMPVVMQDQLREIVQEAPQLKHKVDIVGYSIHGNQITMLDMDVPKGYVSRIRRIKPLTYPTCSEDFVLRLIPLIELAIIAKEKMEKTLHLYRNTLIGLQMARHTTPVLPLCPFSSSPSANNSTTGSTSSLLSSSINDPLSSSTSTSASSSSKNELSVSASKRQKQTV</sequence>
<name>A0A8H7RW90_9FUNG</name>